<gene>
    <name evidence="5" type="ORF">AVDCRST_MAG49-1094</name>
</gene>
<accession>A0A6J4UB03</accession>
<sequence length="207" mass="22174">MTLSAGIAPGRRGGTGVIEQQVDAAWWRAVSWAREVCADPTAVYLDTETTGLGGDAEVVDIALVSADGRVLLDTLVRPQGPIPAAASRIHGIVAEDVRWAPGWDEVHAELCALLHGRAVVVYNADYDRRIVSQCCQRHRLADVAARWHCAMRQYAVFRGEGAGRRGHRWHRLEHAAVSFGAAPGGHRALGDALSCRAVVLGMAAAEA</sequence>
<dbReference type="GO" id="GO:0008408">
    <property type="term" value="F:3'-5' exonuclease activity"/>
    <property type="evidence" value="ECO:0007669"/>
    <property type="project" value="TreeGrafter"/>
</dbReference>
<evidence type="ECO:0000256" key="1">
    <source>
        <dbReference type="ARBA" id="ARBA00022722"/>
    </source>
</evidence>
<dbReference type="InterPro" id="IPR013520">
    <property type="entry name" value="Ribonucl_H"/>
</dbReference>
<dbReference type="InterPro" id="IPR012337">
    <property type="entry name" value="RNaseH-like_sf"/>
</dbReference>
<proteinExistence type="predicted"/>
<keyword evidence="2" id="KW-0378">Hydrolase</keyword>
<dbReference type="AlphaFoldDB" id="A0A6J4UB03"/>
<dbReference type="EC" id="2.7.7.7" evidence="5"/>
<dbReference type="SMART" id="SM00479">
    <property type="entry name" value="EXOIII"/>
    <property type="match status" value="1"/>
</dbReference>
<protein>
    <submittedName>
        <fullName evidence="5">DNA polymerase III epsilon subunit</fullName>
        <ecNumber evidence="5">2.7.7.7</ecNumber>
    </submittedName>
</protein>
<evidence type="ECO:0000256" key="2">
    <source>
        <dbReference type="ARBA" id="ARBA00022801"/>
    </source>
</evidence>
<keyword evidence="3" id="KW-0269">Exonuclease</keyword>
<organism evidence="5">
    <name type="scientific">uncultured Thermomicrobiales bacterium</name>
    <dbReference type="NCBI Taxonomy" id="1645740"/>
    <lineage>
        <taxon>Bacteria</taxon>
        <taxon>Pseudomonadati</taxon>
        <taxon>Thermomicrobiota</taxon>
        <taxon>Thermomicrobia</taxon>
        <taxon>Thermomicrobiales</taxon>
        <taxon>environmental samples</taxon>
    </lineage>
</organism>
<dbReference type="CDD" id="cd06127">
    <property type="entry name" value="DEDDh"/>
    <property type="match status" value="1"/>
</dbReference>
<keyword evidence="5" id="KW-0548">Nucleotidyltransferase</keyword>
<name>A0A6J4UB03_9BACT</name>
<keyword evidence="1" id="KW-0540">Nuclease</keyword>
<dbReference type="PANTHER" id="PTHR30231:SF4">
    <property type="entry name" value="PROTEIN NEN2"/>
    <property type="match status" value="1"/>
</dbReference>
<dbReference type="Gene3D" id="3.30.420.10">
    <property type="entry name" value="Ribonuclease H-like superfamily/Ribonuclease H"/>
    <property type="match status" value="1"/>
</dbReference>
<dbReference type="EMBL" id="CADCWG010000065">
    <property type="protein sequence ID" value="CAA9543443.1"/>
    <property type="molecule type" value="Genomic_DNA"/>
</dbReference>
<dbReference type="GO" id="GO:0003676">
    <property type="term" value="F:nucleic acid binding"/>
    <property type="evidence" value="ECO:0007669"/>
    <property type="project" value="InterPro"/>
</dbReference>
<dbReference type="GO" id="GO:0003887">
    <property type="term" value="F:DNA-directed DNA polymerase activity"/>
    <property type="evidence" value="ECO:0007669"/>
    <property type="project" value="UniProtKB-EC"/>
</dbReference>
<dbReference type="SUPFAM" id="SSF53098">
    <property type="entry name" value="Ribonuclease H-like"/>
    <property type="match status" value="1"/>
</dbReference>
<evidence type="ECO:0000256" key="3">
    <source>
        <dbReference type="ARBA" id="ARBA00022839"/>
    </source>
</evidence>
<feature type="domain" description="Exonuclease" evidence="4">
    <location>
        <begin position="41"/>
        <end position="204"/>
    </location>
</feature>
<dbReference type="InterPro" id="IPR036397">
    <property type="entry name" value="RNaseH_sf"/>
</dbReference>
<reference evidence="5" key="1">
    <citation type="submission" date="2020-02" db="EMBL/GenBank/DDBJ databases">
        <authorList>
            <person name="Meier V. D."/>
        </authorList>
    </citation>
    <scope>NUCLEOTIDE SEQUENCE</scope>
    <source>
        <strain evidence="5">AVDCRST_MAG49</strain>
    </source>
</reference>
<dbReference type="PANTHER" id="PTHR30231">
    <property type="entry name" value="DNA POLYMERASE III SUBUNIT EPSILON"/>
    <property type="match status" value="1"/>
</dbReference>
<evidence type="ECO:0000313" key="5">
    <source>
        <dbReference type="EMBL" id="CAA9543443.1"/>
    </source>
</evidence>
<evidence type="ECO:0000259" key="4">
    <source>
        <dbReference type="SMART" id="SM00479"/>
    </source>
</evidence>
<keyword evidence="5" id="KW-0808">Transferase</keyword>
<dbReference type="Pfam" id="PF00929">
    <property type="entry name" value="RNase_T"/>
    <property type="match status" value="1"/>
</dbReference>